<accession>J9CRU9</accession>
<comment type="caution">
    <text evidence="1">The sequence shown here is derived from an EMBL/GenBank/DDBJ whole genome shotgun (WGS) entry which is preliminary data.</text>
</comment>
<proteinExistence type="predicted"/>
<organism evidence="1">
    <name type="scientific">gut metagenome</name>
    <dbReference type="NCBI Taxonomy" id="749906"/>
    <lineage>
        <taxon>unclassified sequences</taxon>
        <taxon>metagenomes</taxon>
        <taxon>organismal metagenomes</taxon>
    </lineage>
</organism>
<dbReference type="AlphaFoldDB" id="J9CRU9"/>
<evidence type="ECO:0000313" key="1">
    <source>
        <dbReference type="EMBL" id="EJX02921.1"/>
    </source>
</evidence>
<name>J9CRU9_9ZZZZ</name>
<reference evidence="1" key="1">
    <citation type="journal article" date="2012" name="PLoS ONE">
        <title>Gene sets for utilization of primary and secondary nutrition supplies in the distal gut of endangered iberian lynx.</title>
        <authorList>
            <person name="Alcaide M."/>
            <person name="Messina E."/>
            <person name="Richter M."/>
            <person name="Bargiela R."/>
            <person name="Peplies J."/>
            <person name="Huws S.A."/>
            <person name="Newbold C.J."/>
            <person name="Golyshin P.N."/>
            <person name="Simon M.A."/>
            <person name="Lopez G."/>
            <person name="Yakimov M.M."/>
            <person name="Ferrer M."/>
        </authorList>
    </citation>
    <scope>NUCLEOTIDE SEQUENCE</scope>
</reference>
<protein>
    <submittedName>
        <fullName evidence="1">Uncharacterized protein</fullName>
    </submittedName>
</protein>
<sequence>MGIIFSSFWQTRHSMRCHPHKKLTRLFRSHVFYQLMGKFIHIHKRNVQLFSHTTR</sequence>
<dbReference type="EMBL" id="AMCI01002361">
    <property type="protein sequence ID" value="EJX02921.1"/>
    <property type="molecule type" value="Genomic_DNA"/>
</dbReference>
<gene>
    <name evidence="1" type="ORF">EVA_08971</name>
</gene>